<dbReference type="RefSeq" id="WP_084723518.1">
    <property type="nucleotide sequence ID" value="NZ_FQXD01000002.1"/>
</dbReference>
<accession>A0A1M5N688</accession>
<dbReference type="EMBL" id="FQXD01000002">
    <property type="protein sequence ID" value="SHG85074.1"/>
    <property type="molecule type" value="Genomic_DNA"/>
</dbReference>
<name>A0A1M5N688_9BACI</name>
<evidence type="ECO:0000313" key="4">
    <source>
        <dbReference type="EMBL" id="SHG85074.1"/>
    </source>
</evidence>
<gene>
    <name evidence="3" type="primary">cheD</name>
    <name evidence="4" type="ORF">SAMN05421807_10280</name>
</gene>
<dbReference type="AlphaFoldDB" id="A0A1M5N688"/>
<dbReference type="SUPFAM" id="SSF64438">
    <property type="entry name" value="CNF1/YfiH-like putative cysteine hydrolases"/>
    <property type="match status" value="1"/>
</dbReference>
<protein>
    <recommendedName>
        <fullName evidence="3">Probable chemoreceptor glutamine deamidase CheD</fullName>
        <ecNumber evidence="3">3.5.1.44</ecNumber>
    </recommendedName>
</protein>
<dbReference type="EC" id="3.5.1.44" evidence="3"/>
<dbReference type="Proteomes" id="UP000184079">
    <property type="component" value="Unassembled WGS sequence"/>
</dbReference>
<keyword evidence="2 3" id="KW-0378">Hydrolase</keyword>
<dbReference type="PANTHER" id="PTHR35147">
    <property type="entry name" value="CHEMORECEPTOR GLUTAMINE DEAMIDASE CHED-RELATED"/>
    <property type="match status" value="1"/>
</dbReference>
<dbReference type="InterPro" id="IPR005659">
    <property type="entry name" value="Chemorcpt_Glu_NH3ase_CheD"/>
</dbReference>
<dbReference type="InterPro" id="IPR011324">
    <property type="entry name" value="Cytotoxic_necrot_fac-like_cat"/>
</dbReference>
<keyword evidence="1 3" id="KW-0145">Chemotaxis</keyword>
<dbReference type="GO" id="GO:0006935">
    <property type="term" value="P:chemotaxis"/>
    <property type="evidence" value="ECO:0007669"/>
    <property type="project" value="UniProtKB-UniRule"/>
</dbReference>
<comment type="similarity">
    <text evidence="3">Belongs to the CheD family.</text>
</comment>
<proteinExistence type="inferred from homology"/>
<dbReference type="PANTHER" id="PTHR35147:SF1">
    <property type="entry name" value="CHEMORECEPTOR GLUTAMINE DEAMIDASE CHED-RELATED"/>
    <property type="match status" value="1"/>
</dbReference>
<sequence>MSKLMSSSHVVKVGIADLKVTKAPNTIRTSGLGSCVGVVIYDERKKVAGLAHVLLPDSKLARQNNFNHYKYADTAIPLLVEQLSSLGARSNLLKAKVAGGAQMFQFSSGSDMMRIGPRNVESVLEKLKQLSIPVLASDTGGNAGRTIEFDLQTSLLKVRTVNKGETFI</sequence>
<dbReference type="Pfam" id="PF03975">
    <property type="entry name" value="CheD"/>
    <property type="match status" value="1"/>
</dbReference>
<evidence type="ECO:0000256" key="3">
    <source>
        <dbReference type="HAMAP-Rule" id="MF_01440"/>
    </source>
</evidence>
<evidence type="ECO:0000256" key="1">
    <source>
        <dbReference type="ARBA" id="ARBA00022500"/>
    </source>
</evidence>
<comment type="function">
    <text evidence="3">Probably deamidates glutamine residues to glutamate on methyl-accepting chemotaxis receptors (MCPs), playing an important role in chemotaxis.</text>
</comment>
<keyword evidence="5" id="KW-1185">Reference proteome</keyword>
<evidence type="ECO:0000256" key="2">
    <source>
        <dbReference type="ARBA" id="ARBA00022801"/>
    </source>
</evidence>
<evidence type="ECO:0000313" key="5">
    <source>
        <dbReference type="Proteomes" id="UP000184079"/>
    </source>
</evidence>
<dbReference type="HAMAP" id="MF_01440">
    <property type="entry name" value="CheD"/>
    <property type="match status" value="1"/>
</dbReference>
<dbReference type="InterPro" id="IPR038592">
    <property type="entry name" value="CheD-like_sf"/>
</dbReference>
<dbReference type="CDD" id="cd16352">
    <property type="entry name" value="CheD"/>
    <property type="match status" value="1"/>
</dbReference>
<dbReference type="Gene3D" id="3.30.1330.200">
    <property type="match status" value="1"/>
</dbReference>
<comment type="catalytic activity">
    <reaction evidence="3">
        <text>L-glutaminyl-[protein] + H2O = L-glutamyl-[protein] + NH4(+)</text>
        <dbReference type="Rhea" id="RHEA:16441"/>
        <dbReference type="Rhea" id="RHEA-COMP:10207"/>
        <dbReference type="Rhea" id="RHEA-COMP:10208"/>
        <dbReference type="ChEBI" id="CHEBI:15377"/>
        <dbReference type="ChEBI" id="CHEBI:28938"/>
        <dbReference type="ChEBI" id="CHEBI:29973"/>
        <dbReference type="ChEBI" id="CHEBI:30011"/>
        <dbReference type="EC" id="3.5.1.44"/>
    </reaction>
</comment>
<reference evidence="5" key="1">
    <citation type="submission" date="2016-11" db="EMBL/GenBank/DDBJ databases">
        <authorList>
            <person name="Varghese N."/>
            <person name="Submissions S."/>
        </authorList>
    </citation>
    <scope>NUCLEOTIDE SEQUENCE [LARGE SCALE GENOMIC DNA]</scope>
    <source>
        <strain evidence="5">CGMCC 1.6496</strain>
    </source>
</reference>
<organism evidence="4 5">
    <name type="scientific">Virgibacillus chiguensis</name>
    <dbReference type="NCBI Taxonomy" id="411959"/>
    <lineage>
        <taxon>Bacteria</taxon>
        <taxon>Bacillati</taxon>
        <taxon>Bacillota</taxon>
        <taxon>Bacilli</taxon>
        <taxon>Bacillales</taxon>
        <taxon>Bacillaceae</taxon>
        <taxon>Virgibacillus</taxon>
    </lineage>
</organism>
<dbReference type="GO" id="GO:0050568">
    <property type="term" value="F:protein-glutamine glutaminase activity"/>
    <property type="evidence" value="ECO:0007669"/>
    <property type="project" value="UniProtKB-UniRule"/>
</dbReference>